<dbReference type="OrthoDB" id="271506at2759"/>
<evidence type="ECO:0000256" key="2">
    <source>
        <dbReference type="ARBA" id="ARBA00022448"/>
    </source>
</evidence>
<feature type="chain" id="PRO_5003117811" description="Mannose-P-dolichol utilization defect 1 protein homolog" evidence="10">
    <location>
        <begin position="18"/>
        <end position="279"/>
    </location>
</feature>
<evidence type="ECO:0000256" key="10">
    <source>
        <dbReference type="SAM" id="SignalP"/>
    </source>
</evidence>
<name>D8MAD3_BLAHO</name>
<dbReference type="RefSeq" id="XP_012899070.1">
    <property type="nucleotide sequence ID" value="XM_013043616.1"/>
</dbReference>
<protein>
    <recommendedName>
        <fullName evidence="8">Mannose-P-dolichol utilization defect 1 protein homolog</fullName>
    </recommendedName>
</protein>
<feature type="transmembrane region" description="Helical" evidence="9">
    <location>
        <begin position="102"/>
        <end position="120"/>
    </location>
</feature>
<dbReference type="SMART" id="SM00679">
    <property type="entry name" value="CTNS"/>
    <property type="match status" value="2"/>
</dbReference>
<accession>D8MAD3</accession>
<dbReference type="GeneID" id="24921679"/>
<dbReference type="PIRSF" id="PIRSF023381">
    <property type="entry name" value="MannP-dilichol_defect-1p"/>
    <property type="match status" value="1"/>
</dbReference>
<evidence type="ECO:0000256" key="3">
    <source>
        <dbReference type="ARBA" id="ARBA00022692"/>
    </source>
</evidence>
<evidence type="ECO:0000256" key="4">
    <source>
        <dbReference type="ARBA" id="ARBA00022737"/>
    </source>
</evidence>
<dbReference type="Gene3D" id="1.20.1280.290">
    <property type="match status" value="2"/>
</dbReference>
<feature type="transmembrane region" description="Helical" evidence="9">
    <location>
        <begin position="132"/>
        <end position="149"/>
    </location>
</feature>
<keyword evidence="4" id="KW-0677">Repeat</keyword>
<dbReference type="Pfam" id="PF04193">
    <property type="entry name" value="PQ-loop"/>
    <property type="match status" value="2"/>
</dbReference>
<feature type="transmembrane region" description="Helical" evidence="9">
    <location>
        <begin position="242"/>
        <end position="263"/>
    </location>
</feature>
<dbReference type="AlphaFoldDB" id="D8MAD3"/>
<dbReference type="FunCoup" id="D8MAD3">
    <property type="interactions" value="322"/>
</dbReference>
<dbReference type="GO" id="GO:0016020">
    <property type="term" value="C:membrane"/>
    <property type="evidence" value="ECO:0007669"/>
    <property type="project" value="UniProtKB-SubCell"/>
</dbReference>
<keyword evidence="6 8" id="KW-0472">Membrane</keyword>
<dbReference type="InterPro" id="IPR016817">
    <property type="entry name" value="MannP-dilichol_defect-1"/>
</dbReference>
<keyword evidence="10" id="KW-0732">Signal</keyword>
<evidence type="ECO:0000256" key="7">
    <source>
        <dbReference type="ARBA" id="ARBA00038475"/>
    </source>
</evidence>
<evidence type="ECO:0000313" key="11">
    <source>
        <dbReference type="EMBL" id="CBK25022.2"/>
    </source>
</evidence>
<evidence type="ECO:0000256" key="1">
    <source>
        <dbReference type="ARBA" id="ARBA00004141"/>
    </source>
</evidence>
<evidence type="ECO:0000256" key="5">
    <source>
        <dbReference type="ARBA" id="ARBA00022989"/>
    </source>
</evidence>
<keyword evidence="2" id="KW-0813">Transport</keyword>
<comment type="similarity">
    <text evidence="7 8">Belongs to the MPDU1 (TC 2.A.43.3) family.</text>
</comment>
<evidence type="ECO:0000256" key="6">
    <source>
        <dbReference type="ARBA" id="ARBA00023136"/>
    </source>
</evidence>
<feature type="signal peptide" evidence="10">
    <location>
        <begin position="1"/>
        <end position="17"/>
    </location>
</feature>
<reference evidence="11" key="1">
    <citation type="submission" date="2010-02" db="EMBL/GenBank/DDBJ databases">
        <title>Sequencing and annotation of the Blastocystis hominis genome.</title>
        <authorList>
            <person name="Wincker P."/>
        </authorList>
    </citation>
    <scope>NUCLEOTIDE SEQUENCE</scope>
    <source>
        <strain evidence="11">Singapore isolate B</strain>
    </source>
</reference>
<keyword evidence="5 8" id="KW-1133">Transmembrane helix</keyword>
<sequence length="279" mass="31137">MNSFTFVCLFVVAIAAAEPSGLIATAIKPFQNQYAKKLITTMIGDKCYNTFFMEGDFLDVPCLKYSVSKALGYGIMFGSGIMKMPQIIKIMRSRDVTGINAVSFYMECAAFLPSIVYNALKHYPISTYGENVIILAQNFFLVLLYWIYAKGDAKKTSLHKLCVVLSFILFSLALVYCPEQYLSALPMMGTVSAILARVPQMITNFKQGHTGQLSLITWLCTLAGSAARIFTTLQEVDDVMIAMSYIISTTCNAILVFQILYYWRATKEAEKPKQDCLVC</sequence>
<evidence type="ECO:0000313" key="12">
    <source>
        <dbReference type="Proteomes" id="UP000008312"/>
    </source>
</evidence>
<dbReference type="InterPro" id="IPR006603">
    <property type="entry name" value="PQ-loop_rpt"/>
</dbReference>
<evidence type="ECO:0000256" key="9">
    <source>
        <dbReference type="SAM" id="Phobius"/>
    </source>
</evidence>
<evidence type="ECO:0000256" key="8">
    <source>
        <dbReference type="PIRNR" id="PIRNR023381"/>
    </source>
</evidence>
<dbReference type="PANTHER" id="PTHR12226:SF2">
    <property type="entry name" value="MANNOSE-P-DOLICHOL UTILIZATION DEFECT 1 PROTEIN"/>
    <property type="match status" value="1"/>
</dbReference>
<dbReference type="Proteomes" id="UP000008312">
    <property type="component" value="Unassembled WGS sequence"/>
</dbReference>
<keyword evidence="3 8" id="KW-0812">Transmembrane</keyword>
<organism evidence="11">
    <name type="scientific">Blastocystis hominis</name>
    <dbReference type="NCBI Taxonomy" id="12968"/>
    <lineage>
        <taxon>Eukaryota</taxon>
        <taxon>Sar</taxon>
        <taxon>Stramenopiles</taxon>
        <taxon>Bigyra</taxon>
        <taxon>Opalozoa</taxon>
        <taxon>Opalinata</taxon>
        <taxon>Blastocystidae</taxon>
        <taxon>Blastocystis</taxon>
    </lineage>
</organism>
<feature type="transmembrane region" description="Helical" evidence="9">
    <location>
        <begin position="158"/>
        <end position="175"/>
    </location>
</feature>
<dbReference type="EMBL" id="FN668689">
    <property type="protein sequence ID" value="CBK25022.2"/>
    <property type="molecule type" value="Genomic_DNA"/>
</dbReference>
<dbReference type="OMA" id="LQVLYYW"/>
<keyword evidence="12" id="KW-1185">Reference proteome</keyword>
<proteinExistence type="inferred from homology"/>
<gene>
    <name evidence="11" type="ORF">GSBLH_T00004667001</name>
</gene>
<comment type="subcellular location">
    <subcellularLocation>
        <location evidence="1 8">Membrane</location>
        <topology evidence="1 8">Multi-pass membrane protein</topology>
    </subcellularLocation>
</comment>
<dbReference type="InParanoid" id="D8MAD3"/>
<dbReference type="PANTHER" id="PTHR12226">
    <property type="entry name" value="MANNOSE-P-DOLICHOL UTILIZATION DEFECT 1 LEC35 -RELATED"/>
    <property type="match status" value="1"/>
</dbReference>